<dbReference type="Gene3D" id="4.10.60.10">
    <property type="entry name" value="Zinc finger, CCHC-type"/>
    <property type="match status" value="1"/>
</dbReference>
<dbReference type="Proteomes" id="UP001633002">
    <property type="component" value="Unassembled WGS sequence"/>
</dbReference>
<feature type="region of interest" description="Disordered" evidence="2">
    <location>
        <begin position="1"/>
        <end position="100"/>
    </location>
</feature>
<dbReference type="InterPro" id="IPR040256">
    <property type="entry name" value="At4g02000-like"/>
</dbReference>
<feature type="compositionally biased region" description="Basic and acidic residues" evidence="2">
    <location>
        <begin position="83"/>
        <end position="92"/>
    </location>
</feature>
<feature type="region of interest" description="Disordered" evidence="2">
    <location>
        <begin position="235"/>
        <end position="409"/>
    </location>
</feature>
<feature type="domain" description="CCHC-type" evidence="3">
    <location>
        <begin position="224"/>
        <end position="239"/>
    </location>
</feature>
<protein>
    <recommendedName>
        <fullName evidence="3">CCHC-type domain-containing protein</fullName>
    </recommendedName>
</protein>
<proteinExistence type="predicted"/>
<accession>A0ABD3I3S7</accession>
<dbReference type="PANTHER" id="PTHR31286:SF167">
    <property type="entry name" value="OS09G0268800 PROTEIN"/>
    <property type="match status" value="1"/>
</dbReference>
<keyword evidence="1" id="KW-0479">Metal-binding</keyword>
<feature type="compositionally biased region" description="Polar residues" evidence="2">
    <location>
        <begin position="275"/>
        <end position="285"/>
    </location>
</feature>
<evidence type="ECO:0000259" key="3">
    <source>
        <dbReference type="PROSITE" id="PS50158"/>
    </source>
</evidence>
<gene>
    <name evidence="4" type="ORF">R1sor_011086</name>
</gene>
<dbReference type="PROSITE" id="PS50158">
    <property type="entry name" value="ZF_CCHC"/>
    <property type="match status" value="1"/>
</dbReference>
<dbReference type="SUPFAM" id="SSF57756">
    <property type="entry name" value="Retrovirus zinc finger-like domains"/>
    <property type="match status" value="1"/>
</dbReference>
<dbReference type="EMBL" id="JBJQOH010000002">
    <property type="protein sequence ID" value="KAL3697010.1"/>
    <property type="molecule type" value="Genomic_DNA"/>
</dbReference>
<comment type="caution">
    <text evidence="4">The sequence shown here is derived from an EMBL/GenBank/DDBJ whole genome shotgun (WGS) entry which is preliminary data.</text>
</comment>
<dbReference type="InterPro" id="IPR001878">
    <property type="entry name" value="Znf_CCHC"/>
</dbReference>
<feature type="compositionally biased region" description="Acidic residues" evidence="2">
    <location>
        <begin position="313"/>
        <end position="325"/>
    </location>
</feature>
<feature type="compositionally biased region" description="Basic and acidic residues" evidence="2">
    <location>
        <begin position="1"/>
        <end position="12"/>
    </location>
</feature>
<evidence type="ECO:0000256" key="2">
    <source>
        <dbReference type="SAM" id="MobiDB-lite"/>
    </source>
</evidence>
<name>A0ABD3I3S7_9MARC</name>
<keyword evidence="1" id="KW-0863">Zinc-finger</keyword>
<dbReference type="GO" id="GO:0008270">
    <property type="term" value="F:zinc ion binding"/>
    <property type="evidence" value="ECO:0007669"/>
    <property type="project" value="UniProtKB-KW"/>
</dbReference>
<feature type="compositionally biased region" description="Polar residues" evidence="2">
    <location>
        <begin position="13"/>
        <end position="42"/>
    </location>
</feature>
<feature type="compositionally biased region" description="Basic residues" evidence="2">
    <location>
        <begin position="367"/>
        <end position="376"/>
    </location>
</feature>
<sequence>MADRLKKPRNGEGHSTSGAPISPTLNSERGSATLTHSPQHTPNMARRIDLFNGRNLNPSDQDKVQLHNNSAFEPSPDLTEQEENLKVDHEDTSSMSELTSEKRANQGYMEQRKWVRDVKREVTEAFSKIQEFDTQKVLAKKMAVWLDLQNVDPMMEGVGKSLLGTLGSILQVAGTIDKLEGKFANIRSCVLMDMTKPLPTVLILHMNKIRKKIRIRYDTLPNACFNCQERGHFARTCPRNHPPQEKAKEKAEAEKEQEADFTEVKGKGKGKAAHQPQTPLKQSNAYAVLGETSGDSPDTEEAQTSPANKKDDTENEMETQEEDGEISPSAAQPEEADKGESAPAQGEIHDLNIPSLDLQTATSDKAGKKKIKKARQRCRDVKVSSRESAGPLAVEGNRRKENTETIPTL</sequence>
<dbReference type="SMART" id="SM00343">
    <property type="entry name" value="ZnF_C2HC"/>
    <property type="match status" value="1"/>
</dbReference>
<evidence type="ECO:0000313" key="5">
    <source>
        <dbReference type="Proteomes" id="UP001633002"/>
    </source>
</evidence>
<dbReference type="InterPro" id="IPR036875">
    <property type="entry name" value="Znf_CCHC_sf"/>
</dbReference>
<organism evidence="4 5">
    <name type="scientific">Riccia sorocarpa</name>
    <dbReference type="NCBI Taxonomy" id="122646"/>
    <lineage>
        <taxon>Eukaryota</taxon>
        <taxon>Viridiplantae</taxon>
        <taxon>Streptophyta</taxon>
        <taxon>Embryophyta</taxon>
        <taxon>Marchantiophyta</taxon>
        <taxon>Marchantiopsida</taxon>
        <taxon>Marchantiidae</taxon>
        <taxon>Marchantiales</taxon>
        <taxon>Ricciaceae</taxon>
        <taxon>Riccia</taxon>
    </lineage>
</organism>
<keyword evidence="5" id="KW-1185">Reference proteome</keyword>
<feature type="compositionally biased region" description="Basic and acidic residues" evidence="2">
    <location>
        <begin position="242"/>
        <end position="266"/>
    </location>
</feature>
<keyword evidence="1" id="KW-0862">Zinc</keyword>
<evidence type="ECO:0000256" key="1">
    <source>
        <dbReference type="PROSITE-ProRule" id="PRU00047"/>
    </source>
</evidence>
<dbReference type="AlphaFoldDB" id="A0ABD3I3S7"/>
<reference evidence="4 5" key="1">
    <citation type="submission" date="2024-09" db="EMBL/GenBank/DDBJ databases">
        <title>Chromosome-scale assembly of Riccia sorocarpa.</title>
        <authorList>
            <person name="Paukszto L."/>
        </authorList>
    </citation>
    <scope>NUCLEOTIDE SEQUENCE [LARGE SCALE GENOMIC DNA]</scope>
    <source>
        <strain evidence="4">LP-2024</strain>
        <tissue evidence="4">Aerial parts of the thallus</tissue>
    </source>
</reference>
<evidence type="ECO:0000313" key="4">
    <source>
        <dbReference type="EMBL" id="KAL3697010.1"/>
    </source>
</evidence>
<dbReference type="PANTHER" id="PTHR31286">
    <property type="entry name" value="GLYCINE-RICH CELL WALL STRUCTURAL PROTEIN 1.8-LIKE"/>
    <property type="match status" value="1"/>
</dbReference>
<dbReference type="Pfam" id="PF00098">
    <property type="entry name" value="zf-CCHC"/>
    <property type="match status" value="1"/>
</dbReference>